<gene>
    <name evidence="1" type="ORF">NQU54_24390</name>
</gene>
<sequence length="62" mass="6832">MTEFVYAPVRQRGPDAYAYVRLVLPAPVRVEAVGRTFLTVPGDTLGALGHVRVPLHGQGRRF</sequence>
<dbReference type="Proteomes" id="UP001142400">
    <property type="component" value="Unassembled WGS sequence"/>
</dbReference>
<organism evidence="1 2">
    <name type="scientific">Streptomyces malaysiensis subsp. samsunensis</name>
    <dbReference type="NCBI Taxonomy" id="459658"/>
    <lineage>
        <taxon>Bacteria</taxon>
        <taxon>Bacillati</taxon>
        <taxon>Actinomycetota</taxon>
        <taxon>Actinomycetes</taxon>
        <taxon>Kitasatosporales</taxon>
        <taxon>Streptomycetaceae</taxon>
        <taxon>Streptomyces</taxon>
        <taxon>Streptomyces violaceusniger group</taxon>
    </lineage>
</organism>
<accession>A0A9X2RXB5</accession>
<comment type="caution">
    <text evidence="1">The sequence shown here is derived from an EMBL/GenBank/DDBJ whole genome shotgun (WGS) entry which is preliminary data.</text>
</comment>
<dbReference type="RefSeq" id="WP_257632978.1">
    <property type="nucleotide sequence ID" value="NZ_JANIIC010000030.1"/>
</dbReference>
<proteinExistence type="predicted"/>
<keyword evidence="2" id="KW-1185">Reference proteome</keyword>
<name>A0A9X2RXB5_STRMQ</name>
<dbReference type="EMBL" id="JANIIC010000030">
    <property type="protein sequence ID" value="MCQ8832125.1"/>
    <property type="molecule type" value="Genomic_DNA"/>
</dbReference>
<evidence type="ECO:0000313" key="1">
    <source>
        <dbReference type="EMBL" id="MCQ8832125.1"/>
    </source>
</evidence>
<protein>
    <submittedName>
        <fullName evidence="1">Uncharacterized protein</fullName>
    </submittedName>
</protein>
<reference evidence="1" key="1">
    <citation type="submission" date="2022-06" db="EMBL/GenBank/DDBJ databases">
        <title>WGS of actinobacteria.</title>
        <authorList>
            <person name="Thawai C."/>
        </authorList>
    </citation>
    <scope>NUCLEOTIDE SEQUENCE</scope>
    <source>
        <strain evidence="1">DSM 42010</strain>
    </source>
</reference>
<evidence type="ECO:0000313" key="2">
    <source>
        <dbReference type="Proteomes" id="UP001142400"/>
    </source>
</evidence>
<dbReference type="AlphaFoldDB" id="A0A9X2RXB5"/>